<name>A0A1L2JPX9_9CREN</name>
<keyword evidence="2" id="KW-0687">Ribonucleoprotein</keyword>
<dbReference type="Pfam" id="PF01283">
    <property type="entry name" value="Ribosomal_S26e"/>
    <property type="match status" value="1"/>
</dbReference>
<keyword evidence="1 3" id="KW-0689">Ribosomal protein</keyword>
<organism evidence="3">
    <name type="scientific">uncultured korarchaeote</name>
    <dbReference type="NCBI Taxonomy" id="161241"/>
    <lineage>
        <taxon>Archaea</taxon>
        <taxon>Thermoproteota</taxon>
        <taxon>environmental samples</taxon>
    </lineage>
</organism>
<dbReference type="PANTHER" id="PTHR12538:SF0">
    <property type="entry name" value="40S RIBOSOMAL PROTEIN S26"/>
    <property type="match status" value="1"/>
</dbReference>
<proteinExistence type="predicted"/>
<dbReference type="AlphaFoldDB" id="A0A1L2JPX9"/>
<dbReference type="Gene3D" id="3.30.1740.20">
    <property type="entry name" value="Ribosomal protein S26e"/>
    <property type="match status" value="1"/>
</dbReference>
<evidence type="ECO:0000313" key="3">
    <source>
        <dbReference type="EMBL" id="AOZ56050.1"/>
    </source>
</evidence>
<dbReference type="GO" id="GO:0003729">
    <property type="term" value="F:mRNA binding"/>
    <property type="evidence" value="ECO:0007669"/>
    <property type="project" value="TreeGrafter"/>
</dbReference>
<dbReference type="NCBIfam" id="NF006816">
    <property type="entry name" value="PRK09335.1"/>
    <property type="match status" value="1"/>
</dbReference>
<dbReference type="EMBL" id="KX764963">
    <property type="protein sequence ID" value="AOZ56050.1"/>
    <property type="molecule type" value="Genomic_DNA"/>
</dbReference>
<reference evidence="3" key="1">
    <citation type="journal article" date="2017" name="Nature">
        <title>Metagenomic exploration of ASGARD archaea illuminates the origin of cellular complexity in eukaryotes.</title>
        <authorList>
            <person name="Zaremba-Niedzwiedzka K."/>
            <person name="Caceres E.F."/>
            <person name="Saw J.H.W."/>
            <person name="Backstrom D."/>
            <person name="Juzokaite L."/>
            <person name="Vancaester E."/>
            <person name="Seitz K.W."/>
            <person name="Anantharaman K."/>
            <person name="Starnawski P."/>
            <person name="Kjeldsen K.U."/>
            <person name="Stott M.B."/>
            <person name="Nunoura T."/>
            <person name="Banfield J.F."/>
            <person name="Schramm A."/>
            <person name="Baker B.J."/>
            <person name="Spang A."/>
            <person name="Ettema T.J.G."/>
        </authorList>
    </citation>
    <scope>NUCLEOTIDE SEQUENCE</scope>
    <source>
        <strain evidence="3">TIV_2</strain>
    </source>
</reference>
<dbReference type="GO" id="GO:0022627">
    <property type="term" value="C:cytosolic small ribosomal subunit"/>
    <property type="evidence" value="ECO:0007669"/>
    <property type="project" value="TreeGrafter"/>
</dbReference>
<accession>A0A1L2JPX9</accession>
<dbReference type="PANTHER" id="PTHR12538">
    <property type="entry name" value="40S RIBOSOMAL PROTEIN S26"/>
    <property type="match status" value="1"/>
</dbReference>
<dbReference type="GO" id="GO:0006412">
    <property type="term" value="P:translation"/>
    <property type="evidence" value="ECO:0007669"/>
    <property type="project" value="InterPro"/>
</dbReference>
<evidence type="ECO:0000256" key="2">
    <source>
        <dbReference type="ARBA" id="ARBA00023274"/>
    </source>
</evidence>
<evidence type="ECO:0000256" key="1">
    <source>
        <dbReference type="ARBA" id="ARBA00022980"/>
    </source>
</evidence>
<sequence>MPKKRKSRGRKLSDSGREKPVQCVACGRLVPSDKAVRVTNWVSPIGGPLARELEKQGAYVSKRLEIRYYCISCAVHRGIVRPRPEEERKIRKPLQARRTKQTGKLPLKFLKL</sequence>
<protein>
    <submittedName>
        <fullName evidence="3">Ribosomal protein S26</fullName>
    </submittedName>
</protein>
<dbReference type="InterPro" id="IPR000892">
    <property type="entry name" value="Ribosomal_eS26"/>
</dbReference>
<dbReference type="InterPro" id="IPR038551">
    <property type="entry name" value="Ribosomal_eS26_sf"/>
</dbReference>
<dbReference type="GO" id="GO:0003735">
    <property type="term" value="F:structural constituent of ribosome"/>
    <property type="evidence" value="ECO:0007669"/>
    <property type="project" value="InterPro"/>
</dbReference>